<gene>
    <name evidence="4" type="ORF">EX30DRAFT_397957</name>
</gene>
<organism evidence="4 5">
    <name type="scientific">Ascodesmis nigricans</name>
    <dbReference type="NCBI Taxonomy" id="341454"/>
    <lineage>
        <taxon>Eukaryota</taxon>
        <taxon>Fungi</taxon>
        <taxon>Dikarya</taxon>
        <taxon>Ascomycota</taxon>
        <taxon>Pezizomycotina</taxon>
        <taxon>Pezizomycetes</taxon>
        <taxon>Pezizales</taxon>
        <taxon>Ascodesmidaceae</taxon>
        <taxon>Ascodesmis</taxon>
    </lineage>
</organism>
<accession>A0A4S2MRX9</accession>
<feature type="region of interest" description="Disordered" evidence="1">
    <location>
        <begin position="120"/>
        <end position="139"/>
    </location>
</feature>
<evidence type="ECO:0000256" key="2">
    <source>
        <dbReference type="SAM" id="Phobius"/>
    </source>
</evidence>
<dbReference type="InParanoid" id="A0A4S2MRX9"/>
<feature type="chain" id="PRO_5020700359" description="Mid2 domain-containing protein" evidence="3">
    <location>
        <begin position="24"/>
        <end position="185"/>
    </location>
</feature>
<reference evidence="4 5" key="1">
    <citation type="submission" date="2019-04" db="EMBL/GenBank/DDBJ databases">
        <title>Comparative genomics and transcriptomics to analyze fruiting body development in filamentous ascomycetes.</title>
        <authorList>
            <consortium name="DOE Joint Genome Institute"/>
            <person name="Lutkenhaus R."/>
            <person name="Traeger S."/>
            <person name="Breuer J."/>
            <person name="Kuo A."/>
            <person name="Lipzen A."/>
            <person name="Pangilinan J."/>
            <person name="Dilworth D."/>
            <person name="Sandor L."/>
            <person name="Poggeler S."/>
            <person name="Barry K."/>
            <person name="Grigoriev I.V."/>
            <person name="Nowrousian M."/>
        </authorList>
    </citation>
    <scope>NUCLEOTIDE SEQUENCE [LARGE SCALE GENOMIC DNA]</scope>
    <source>
        <strain evidence="4 5">CBS 389.68</strain>
    </source>
</reference>
<proteinExistence type="predicted"/>
<feature type="region of interest" description="Disordered" evidence="1">
    <location>
        <begin position="46"/>
        <end position="68"/>
    </location>
</feature>
<protein>
    <recommendedName>
        <fullName evidence="6">Mid2 domain-containing protein</fullName>
    </recommendedName>
</protein>
<evidence type="ECO:0008006" key="6">
    <source>
        <dbReference type="Google" id="ProtNLM"/>
    </source>
</evidence>
<evidence type="ECO:0000256" key="3">
    <source>
        <dbReference type="SAM" id="SignalP"/>
    </source>
</evidence>
<evidence type="ECO:0000313" key="5">
    <source>
        <dbReference type="Proteomes" id="UP000298138"/>
    </source>
</evidence>
<dbReference type="EMBL" id="ML220144">
    <property type="protein sequence ID" value="TGZ78178.1"/>
    <property type="molecule type" value="Genomic_DNA"/>
</dbReference>
<dbReference type="Proteomes" id="UP000298138">
    <property type="component" value="Unassembled WGS sequence"/>
</dbReference>
<feature type="transmembrane region" description="Helical" evidence="2">
    <location>
        <begin position="83"/>
        <end position="105"/>
    </location>
</feature>
<keyword evidence="3" id="KW-0732">Signal</keyword>
<sequence length="185" mass="20161">MASAPHRLSALISLLLLLPVSLSAPHPLETELARTDGKGYYPAGRSYDDPLMDQAGPNGDGTEAGNDGHSKGSFMSMSLGAQIGIIVSVVVVALVMFGGAVVYYIRRRRVWEKEGRRSWGGGVLKSNQQDHTRDTSLSSLREVKNTVTITSKETGQTSVRLKPESEAINLPPQTPTWKRWMVKDV</sequence>
<feature type="signal peptide" evidence="3">
    <location>
        <begin position="1"/>
        <end position="23"/>
    </location>
</feature>
<keyword evidence="2" id="KW-0472">Membrane</keyword>
<evidence type="ECO:0000313" key="4">
    <source>
        <dbReference type="EMBL" id="TGZ78178.1"/>
    </source>
</evidence>
<keyword evidence="2" id="KW-0812">Transmembrane</keyword>
<evidence type="ECO:0000256" key="1">
    <source>
        <dbReference type="SAM" id="MobiDB-lite"/>
    </source>
</evidence>
<name>A0A4S2MRX9_9PEZI</name>
<dbReference type="AlphaFoldDB" id="A0A4S2MRX9"/>
<keyword evidence="2" id="KW-1133">Transmembrane helix</keyword>
<keyword evidence="5" id="KW-1185">Reference proteome</keyword>